<protein>
    <submittedName>
        <fullName evidence="2">Uncharacterized protein</fullName>
    </submittedName>
</protein>
<evidence type="ECO:0000313" key="3">
    <source>
        <dbReference type="Proteomes" id="UP000004477"/>
    </source>
</evidence>
<feature type="transmembrane region" description="Helical" evidence="1">
    <location>
        <begin position="36"/>
        <end position="58"/>
    </location>
</feature>
<gene>
    <name evidence="2" type="ORF">PREVCOP_06913</name>
</gene>
<proteinExistence type="predicted"/>
<keyword evidence="1" id="KW-0812">Transmembrane</keyword>
<dbReference type="EMBL" id="ACBX02000072">
    <property type="protein sequence ID" value="EFB33638.1"/>
    <property type="molecule type" value="Genomic_DNA"/>
</dbReference>
<keyword evidence="1" id="KW-1133">Transmembrane helix</keyword>
<reference evidence="2" key="1">
    <citation type="submission" date="2009-11" db="EMBL/GenBank/DDBJ databases">
        <authorList>
            <person name="Weinstock G."/>
            <person name="Sodergren E."/>
            <person name="Clifton S."/>
            <person name="Fulton L."/>
            <person name="Fulton B."/>
            <person name="Courtney L."/>
            <person name="Fronick C."/>
            <person name="Harrison M."/>
            <person name="Strong C."/>
            <person name="Farmer C."/>
            <person name="Delahaunty K."/>
            <person name="Markovic C."/>
            <person name="Hall O."/>
            <person name="Minx P."/>
            <person name="Tomlinson C."/>
            <person name="Mitreva M."/>
            <person name="Nelson J."/>
            <person name="Hou S."/>
            <person name="Wollam A."/>
            <person name="Pepin K.H."/>
            <person name="Johnson M."/>
            <person name="Bhonagiri V."/>
            <person name="Nash W.E."/>
            <person name="Warren W."/>
            <person name="Chinwalla A."/>
            <person name="Mardis E.R."/>
            <person name="Wilson R.K."/>
        </authorList>
    </citation>
    <scope>NUCLEOTIDE SEQUENCE [LARGE SCALE GENOMIC DNA]</scope>
    <source>
        <strain evidence="2">DSM 18205</strain>
    </source>
</reference>
<evidence type="ECO:0000256" key="1">
    <source>
        <dbReference type="SAM" id="Phobius"/>
    </source>
</evidence>
<keyword evidence="1" id="KW-0472">Membrane</keyword>
<comment type="caution">
    <text evidence="2">The sequence shown here is derived from an EMBL/GenBank/DDBJ whole genome shotgun (WGS) entry which is preliminary data.</text>
</comment>
<name>D1PI33_9BACT</name>
<keyword evidence="3" id="KW-1185">Reference proteome</keyword>
<evidence type="ECO:0000313" key="2">
    <source>
        <dbReference type="EMBL" id="EFB33638.1"/>
    </source>
</evidence>
<organism evidence="2 3">
    <name type="scientific">Segatella copri DSM 18205</name>
    <dbReference type="NCBI Taxonomy" id="537011"/>
    <lineage>
        <taxon>Bacteria</taxon>
        <taxon>Pseudomonadati</taxon>
        <taxon>Bacteroidota</taxon>
        <taxon>Bacteroidia</taxon>
        <taxon>Bacteroidales</taxon>
        <taxon>Prevotellaceae</taxon>
        <taxon>Segatella</taxon>
    </lineage>
</organism>
<dbReference type="AlphaFoldDB" id="D1PI33"/>
<dbReference type="Proteomes" id="UP000004477">
    <property type="component" value="Unassembled WGS sequence"/>
</dbReference>
<dbReference type="HOGENOM" id="CLU_209170_0_0_10"/>
<dbReference type="PaxDb" id="537011-PREVCOP_06913"/>
<sequence>MKKVSNDTIRIQYSVIQFFLNPYMDKGFENPEERDWLFCNVFFIIILYYIYIYIYRYIDSI</sequence>
<accession>D1PI33</accession>